<reference evidence="1" key="1">
    <citation type="submission" date="2023-07" db="EMBL/GenBank/DDBJ databases">
        <authorList>
            <consortium name="CYATHOMIX"/>
        </authorList>
    </citation>
    <scope>NUCLEOTIDE SEQUENCE</scope>
    <source>
        <strain evidence="1">N/A</strain>
    </source>
</reference>
<dbReference type="InterPro" id="IPR017943">
    <property type="entry name" value="Bactericidal_perm-incr_a/b_dom"/>
</dbReference>
<keyword evidence="2" id="KW-1185">Reference proteome</keyword>
<protein>
    <submittedName>
        <fullName evidence="1">Uncharacterized protein</fullName>
    </submittedName>
</protein>
<dbReference type="SUPFAM" id="SSF55394">
    <property type="entry name" value="Bactericidal permeability-increasing protein, BPI"/>
    <property type="match status" value="1"/>
</dbReference>
<accession>A0AA36DQ90</accession>
<dbReference type="EMBL" id="CATQJL010000001">
    <property type="protein sequence ID" value="CAJ0591361.1"/>
    <property type="molecule type" value="Genomic_DNA"/>
</dbReference>
<proteinExistence type="predicted"/>
<gene>
    <name evidence="1" type="ORF">CYNAS_LOCUS3344</name>
</gene>
<dbReference type="Gene3D" id="3.15.10.10">
    <property type="entry name" value="Bactericidal permeability-increasing protein, domain 1"/>
    <property type="match status" value="1"/>
</dbReference>
<evidence type="ECO:0000313" key="2">
    <source>
        <dbReference type="Proteomes" id="UP001176961"/>
    </source>
</evidence>
<dbReference type="Proteomes" id="UP001176961">
    <property type="component" value="Unassembled WGS sequence"/>
</dbReference>
<sequence>MLGRNVEPPDIVKPLMLTISPKTWKLLDTEKAIINETIRSISIPEHSEMLSLVQYKVWDAKIDSYSFSSSGISFMKFDSGIYLKIEGVKFHASARIEVGIVNNSWIQWLPLSSLRGGINIASYNVGLKAKMVWDDFKFTPNISIKSNIRLTFTNHFEILNTVEPLLKDMIAKIIDKKVAEELNEAVKNFVNPHLQQLKDKVSHAGYGFLIKGPMKWTVQNSTLQITFRGRAIGTMQADIWTLGGLKLSLEQTMNFDHEFERYLEVHEKN</sequence>
<dbReference type="AlphaFoldDB" id="A0AA36DQ90"/>
<comment type="caution">
    <text evidence="1">The sequence shown here is derived from an EMBL/GenBank/DDBJ whole genome shotgun (WGS) entry which is preliminary data.</text>
</comment>
<dbReference type="GO" id="GO:0008289">
    <property type="term" value="F:lipid binding"/>
    <property type="evidence" value="ECO:0007669"/>
    <property type="project" value="InterPro"/>
</dbReference>
<organism evidence="1 2">
    <name type="scientific">Cylicocyclus nassatus</name>
    <name type="common">Nematode worm</name>
    <dbReference type="NCBI Taxonomy" id="53992"/>
    <lineage>
        <taxon>Eukaryota</taxon>
        <taxon>Metazoa</taxon>
        <taxon>Ecdysozoa</taxon>
        <taxon>Nematoda</taxon>
        <taxon>Chromadorea</taxon>
        <taxon>Rhabditida</taxon>
        <taxon>Rhabditina</taxon>
        <taxon>Rhabditomorpha</taxon>
        <taxon>Strongyloidea</taxon>
        <taxon>Strongylidae</taxon>
        <taxon>Cylicocyclus</taxon>
    </lineage>
</organism>
<name>A0AA36DQ90_CYLNA</name>
<evidence type="ECO:0000313" key="1">
    <source>
        <dbReference type="EMBL" id="CAJ0591361.1"/>
    </source>
</evidence>